<evidence type="ECO:0000256" key="1">
    <source>
        <dbReference type="ARBA" id="ARBA00038240"/>
    </source>
</evidence>
<dbReference type="PANTHER" id="PTHR21064">
    <property type="entry name" value="AMINOGLYCOSIDE PHOSPHOTRANSFERASE DOMAIN-CONTAINING PROTEIN-RELATED"/>
    <property type="match status" value="1"/>
</dbReference>
<dbReference type="Gene3D" id="3.30.200.20">
    <property type="entry name" value="Phosphorylase Kinase, domain 1"/>
    <property type="match status" value="1"/>
</dbReference>
<organism evidence="3 4">
    <name type="scientific">Ralstonia soli</name>
    <dbReference type="NCBI Taxonomy" id="2953896"/>
    <lineage>
        <taxon>Bacteria</taxon>
        <taxon>Pseudomonadati</taxon>
        <taxon>Pseudomonadota</taxon>
        <taxon>Betaproteobacteria</taxon>
        <taxon>Burkholderiales</taxon>
        <taxon>Burkholderiaceae</taxon>
        <taxon>Ralstonia</taxon>
    </lineage>
</organism>
<reference evidence="3" key="2">
    <citation type="journal article" date="2023" name="Front. Microbiol.">
        <title>Ralstonia chuxiongensis sp. nov., Ralstonia mojiangensis sp. nov., and Ralstonia soli sp. nov., isolated from tobacco fields, are three novel species in the family Burkholderiaceae.</title>
        <authorList>
            <person name="Lu C.H."/>
            <person name="Zhang Y.Y."/>
            <person name="Jiang N."/>
            <person name="Chen W."/>
            <person name="Shao X."/>
            <person name="Zhao Z.M."/>
            <person name="Lu W.L."/>
            <person name="Hu X."/>
            <person name="Xi Y.X."/>
            <person name="Zou S.Y."/>
            <person name="Wei Q.J."/>
            <person name="Lin Z.L."/>
            <person name="Gong L."/>
            <person name="Gai X.T."/>
            <person name="Zhang L.Q."/>
            <person name="Li J.Y."/>
            <person name="Jin Y."/>
            <person name="Xia Z.Y."/>
        </authorList>
    </citation>
    <scope>NUCLEOTIDE SEQUENCE</scope>
    <source>
        <strain evidence="3">21MJYT02-11</strain>
    </source>
</reference>
<accession>A0ABT1AH23</accession>
<dbReference type="InterPro" id="IPR050249">
    <property type="entry name" value="Pseudomonas-type_ThrB"/>
</dbReference>
<dbReference type="InterPro" id="IPR002575">
    <property type="entry name" value="Aminoglycoside_PTrfase"/>
</dbReference>
<comment type="caution">
    <text evidence="3">The sequence shown here is derived from an EMBL/GenBank/DDBJ whole genome shotgun (WGS) entry which is preliminary data.</text>
</comment>
<dbReference type="Pfam" id="PF01636">
    <property type="entry name" value="APH"/>
    <property type="match status" value="1"/>
</dbReference>
<protein>
    <submittedName>
        <fullName evidence="3">Phosphotransferase</fullName>
    </submittedName>
</protein>
<dbReference type="InterPro" id="IPR011009">
    <property type="entry name" value="Kinase-like_dom_sf"/>
</dbReference>
<dbReference type="SUPFAM" id="SSF56112">
    <property type="entry name" value="Protein kinase-like (PK-like)"/>
    <property type="match status" value="1"/>
</dbReference>
<evidence type="ECO:0000313" key="4">
    <source>
        <dbReference type="Proteomes" id="UP001162811"/>
    </source>
</evidence>
<keyword evidence="4" id="KW-1185">Reference proteome</keyword>
<feature type="domain" description="Aminoglycoside phosphotransferase" evidence="2">
    <location>
        <begin position="40"/>
        <end position="283"/>
    </location>
</feature>
<evidence type="ECO:0000313" key="3">
    <source>
        <dbReference type="EMBL" id="MCO5397616.1"/>
    </source>
</evidence>
<name>A0ABT1AH23_9RALS</name>
<dbReference type="RefSeq" id="WP_252677555.1">
    <property type="nucleotide sequence ID" value="NZ_JAMXHT010000002.1"/>
</dbReference>
<dbReference type="Gene3D" id="3.90.1200.10">
    <property type="match status" value="1"/>
</dbReference>
<gene>
    <name evidence="3" type="ORF">NG900_05305</name>
</gene>
<dbReference type="EMBL" id="JAMXHT010000002">
    <property type="protein sequence ID" value="MCO5397616.1"/>
    <property type="molecule type" value="Genomic_DNA"/>
</dbReference>
<comment type="similarity">
    <text evidence="1">Belongs to the pseudomonas-type ThrB family.</text>
</comment>
<reference evidence="3" key="1">
    <citation type="submission" date="2022-06" db="EMBL/GenBank/DDBJ databases">
        <authorList>
            <person name="Lu C.-H."/>
        </authorList>
    </citation>
    <scope>NUCLEOTIDE SEQUENCE</scope>
    <source>
        <strain evidence="3">21MJYT02-11</strain>
    </source>
</reference>
<sequence>MFEPPVQHDQALEILRRLAHSAFRHWGLEPAELSLIKFRENAVFKVVTQHGERFALRIHRGGYHCDRALDSELQWMAALQRAGFDVPTIVPTVDGRLFATDSVEGLAAPLQVDVFEWIEGHQLGTSENGLGDDLQNIEATYRTVGNLAARLHNHAASWTLPGGFQRHAWDRDGLVGEQPFWGRFWELEALSAQQRSLLIEARDLVRQEMLSLAGTADMAQCYGLIHADFVPENLFVSGGQVRLLDFDDAGFGWHLFELATALYFIQNDPNYPTAKAALVAGYREHRDLPDALLDKLPVFMMARGFTYLGWVHTRPGSEEGKALAPYLIDLACRFAERFVGRGQDMVAPVEVPAG</sequence>
<dbReference type="Proteomes" id="UP001162811">
    <property type="component" value="Unassembled WGS sequence"/>
</dbReference>
<evidence type="ECO:0000259" key="2">
    <source>
        <dbReference type="Pfam" id="PF01636"/>
    </source>
</evidence>
<proteinExistence type="inferred from homology"/>
<dbReference type="PANTHER" id="PTHR21064:SF6">
    <property type="entry name" value="AMINOGLYCOSIDE PHOSPHOTRANSFERASE DOMAIN-CONTAINING PROTEIN"/>
    <property type="match status" value="1"/>
</dbReference>